<feature type="signal peptide" evidence="1">
    <location>
        <begin position="1"/>
        <end position="28"/>
    </location>
</feature>
<keyword evidence="3" id="KW-1185">Reference proteome</keyword>
<proteinExistence type="predicted"/>
<feature type="chain" id="PRO_5042120164" evidence="1">
    <location>
        <begin position="29"/>
        <end position="226"/>
    </location>
</feature>
<accession>A0AAD3DSZ7</accession>
<sequence length="226" mass="24477">LPQPPGERLAALLRLAAHPLLLPSSSAAARLHARWPATACALLLAPALPLTANDQPLYTSQPYECTFRDYTPSIGLLYGGGFGGSALSSALRTPAFLTTQDMYGSRSPRRRLPPGMMRATATHHFVPTLSLSAAGDVFAAGSSSSWPYGMASNSLDLAARSRESSIRYVRNVAIRGMQQRQLLQMAMRRHGRAARLRLFRSYRSGELPDTLSVRVSSFLRPLAGVV</sequence>
<feature type="non-terminal residue" evidence="2">
    <location>
        <position position="226"/>
    </location>
</feature>
<evidence type="ECO:0000256" key="1">
    <source>
        <dbReference type="SAM" id="SignalP"/>
    </source>
</evidence>
<keyword evidence="1" id="KW-0732">Signal</keyword>
<evidence type="ECO:0000313" key="2">
    <source>
        <dbReference type="EMBL" id="GFR45331.1"/>
    </source>
</evidence>
<gene>
    <name evidence="2" type="ORF">Agub_g6699</name>
</gene>
<name>A0AAD3DSZ7_9CHLO</name>
<protein>
    <submittedName>
        <fullName evidence="2">Uncharacterized protein</fullName>
    </submittedName>
</protein>
<feature type="non-terminal residue" evidence="2">
    <location>
        <position position="1"/>
    </location>
</feature>
<reference evidence="2 3" key="1">
    <citation type="journal article" date="2021" name="Sci. Rep.">
        <title>Genome sequencing of the multicellular alga Astrephomene provides insights into convergent evolution of germ-soma differentiation.</title>
        <authorList>
            <person name="Yamashita S."/>
            <person name="Yamamoto K."/>
            <person name="Matsuzaki R."/>
            <person name="Suzuki S."/>
            <person name="Yamaguchi H."/>
            <person name="Hirooka S."/>
            <person name="Minakuchi Y."/>
            <person name="Miyagishima S."/>
            <person name="Kawachi M."/>
            <person name="Toyoda A."/>
            <person name="Nozaki H."/>
        </authorList>
    </citation>
    <scope>NUCLEOTIDE SEQUENCE [LARGE SCALE GENOMIC DNA]</scope>
    <source>
        <strain evidence="2 3">NIES-4017</strain>
    </source>
</reference>
<comment type="caution">
    <text evidence="2">The sequence shown here is derived from an EMBL/GenBank/DDBJ whole genome shotgun (WGS) entry which is preliminary data.</text>
</comment>
<dbReference type="EMBL" id="BMAR01000009">
    <property type="protein sequence ID" value="GFR45331.1"/>
    <property type="molecule type" value="Genomic_DNA"/>
</dbReference>
<dbReference type="AlphaFoldDB" id="A0AAD3DSZ7"/>
<dbReference type="Proteomes" id="UP001054857">
    <property type="component" value="Unassembled WGS sequence"/>
</dbReference>
<organism evidence="2 3">
    <name type="scientific">Astrephomene gubernaculifera</name>
    <dbReference type="NCBI Taxonomy" id="47775"/>
    <lineage>
        <taxon>Eukaryota</taxon>
        <taxon>Viridiplantae</taxon>
        <taxon>Chlorophyta</taxon>
        <taxon>core chlorophytes</taxon>
        <taxon>Chlorophyceae</taxon>
        <taxon>CS clade</taxon>
        <taxon>Chlamydomonadales</taxon>
        <taxon>Astrephomenaceae</taxon>
        <taxon>Astrephomene</taxon>
    </lineage>
</organism>
<evidence type="ECO:0000313" key="3">
    <source>
        <dbReference type="Proteomes" id="UP001054857"/>
    </source>
</evidence>